<reference evidence="1 2" key="1">
    <citation type="submission" date="2019-05" db="EMBL/GenBank/DDBJ databases">
        <title>Whole genome sequence analysis of Cupriavidus campinensis S14E4C strain.</title>
        <authorList>
            <person name="Abbaszade G."/>
            <person name="Szabo A."/>
            <person name="Toumi M."/>
            <person name="Toth E."/>
        </authorList>
    </citation>
    <scope>NUCLEOTIDE SEQUENCE [LARGE SCALE GENOMIC DNA]</scope>
    <source>
        <strain evidence="1 2">S14E4C</strain>
    </source>
</reference>
<dbReference type="RefSeq" id="WP_144196642.1">
    <property type="nucleotide sequence ID" value="NZ_VCIZ01000002.1"/>
</dbReference>
<comment type="caution">
    <text evidence="1">The sequence shown here is derived from an EMBL/GenBank/DDBJ whole genome shotgun (WGS) entry which is preliminary data.</text>
</comment>
<organism evidence="1 2">
    <name type="scientific">Cupriavidus campinensis</name>
    <dbReference type="NCBI Taxonomy" id="151783"/>
    <lineage>
        <taxon>Bacteria</taxon>
        <taxon>Pseudomonadati</taxon>
        <taxon>Pseudomonadota</taxon>
        <taxon>Betaproteobacteria</taxon>
        <taxon>Burkholderiales</taxon>
        <taxon>Burkholderiaceae</taxon>
        <taxon>Cupriavidus</taxon>
    </lineage>
</organism>
<dbReference type="Proteomes" id="UP000318943">
    <property type="component" value="Unassembled WGS sequence"/>
</dbReference>
<evidence type="ECO:0000313" key="1">
    <source>
        <dbReference type="EMBL" id="TSP13949.1"/>
    </source>
</evidence>
<proteinExistence type="predicted"/>
<evidence type="ECO:0000313" key="2">
    <source>
        <dbReference type="Proteomes" id="UP000318943"/>
    </source>
</evidence>
<sequence>MRAVPADTDVTIPVAFTDSGVPYVATAAAFKLLDENEVTLSSGDVALATDGLSGSVLVPAAQNTLAAGEASALRVLNVRANKEGGDTAVFQIYYSVVADERLLVGINSFQSLTVAHALTMQVANTEHWDKASDEDRIRAMIEARDRICRLRFDFSRVDEWDWFNRLSYANLFVPTDLSYLNAEQLLSLEPTFLRKLRMAQVVEANEILAGPDSTENKRREGLTLDTIGNVKQMFRSSKPLELPVSRRALAYLAGYVSLSLRVGR</sequence>
<gene>
    <name evidence="1" type="ORF">FGG12_05605</name>
</gene>
<protein>
    <submittedName>
        <fullName evidence="1">Uncharacterized protein</fullName>
    </submittedName>
</protein>
<keyword evidence="2" id="KW-1185">Reference proteome</keyword>
<dbReference type="EMBL" id="VCIZ01000002">
    <property type="protein sequence ID" value="TSP13949.1"/>
    <property type="molecule type" value="Genomic_DNA"/>
</dbReference>
<name>A0ABY3ESK2_9BURK</name>
<accession>A0ABY3ESK2</accession>